<comment type="caution">
    <text evidence="2">The sequence shown here is derived from an EMBL/GenBank/DDBJ whole genome shotgun (WGS) entry which is preliminary data.</text>
</comment>
<sequence>MMDAALWRVSANDGRTQGGERQFRVQVPRQRIANNLAAAGIQDDGQIAKTDCDTDVSKVCDPALSG</sequence>
<reference evidence="3" key="1">
    <citation type="journal article" date="2019" name="Int. J. Syst. Evol. Microbiol.">
        <title>The Global Catalogue of Microorganisms (GCM) 10K type strain sequencing project: providing services to taxonomists for standard genome sequencing and annotation.</title>
        <authorList>
            <consortium name="The Broad Institute Genomics Platform"/>
            <consortium name="The Broad Institute Genome Sequencing Center for Infectious Disease"/>
            <person name="Wu L."/>
            <person name="Ma J."/>
        </authorList>
    </citation>
    <scope>NUCLEOTIDE SEQUENCE [LARGE SCALE GENOMIC DNA]</scope>
    <source>
        <strain evidence="3">CGMCC 1.15419</strain>
    </source>
</reference>
<name>A0ABQ1VMN5_9RHOB</name>
<proteinExistence type="predicted"/>
<organism evidence="2 3">
    <name type="scientific">Paracoccus acridae</name>
    <dbReference type="NCBI Taxonomy" id="1795310"/>
    <lineage>
        <taxon>Bacteria</taxon>
        <taxon>Pseudomonadati</taxon>
        <taxon>Pseudomonadota</taxon>
        <taxon>Alphaproteobacteria</taxon>
        <taxon>Rhodobacterales</taxon>
        <taxon>Paracoccaceae</taxon>
        <taxon>Paracoccus</taxon>
    </lineage>
</organism>
<feature type="region of interest" description="Disordered" evidence="1">
    <location>
        <begin position="1"/>
        <end position="21"/>
    </location>
</feature>
<dbReference type="EMBL" id="BMIV01000034">
    <property type="protein sequence ID" value="GGF81295.1"/>
    <property type="molecule type" value="Genomic_DNA"/>
</dbReference>
<accession>A0ABQ1VMN5</accession>
<protein>
    <submittedName>
        <fullName evidence="2">Uncharacterized protein</fullName>
    </submittedName>
</protein>
<evidence type="ECO:0000256" key="1">
    <source>
        <dbReference type="SAM" id="MobiDB-lite"/>
    </source>
</evidence>
<gene>
    <name evidence="2" type="ORF">GCM10011402_37400</name>
</gene>
<keyword evidence="3" id="KW-1185">Reference proteome</keyword>
<evidence type="ECO:0000313" key="2">
    <source>
        <dbReference type="EMBL" id="GGF81295.1"/>
    </source>
</evidence>
<evidence type="ECO:0000313" key="3">
    <source>
        <dbReference type="Proteomes" id="UP000640509"/>
    </source>
</evidence>
<dbReference type="Proteomes" id="UP000640509">
    <property type="component" value="Unassembled WGS sequence"/>
</dbReference>